<evidence type="ECO:0000313" key="3">
    <source>
        <dbReference type="Proteomes" id="UP000018144"/>
    </source>
</evidence>
<reference evidence="2 3" key="1">
    <citation type="journal article" date="2013" name="PLoS Genet.">
        <title>The genome and development-dependent transcriptomes of Pyronema confluens: a window into fungal evolution.</title>
        <authorList>
            <person name="Traeger S."/>
            <person name="Altegoer F."/>
            <person name="Freitag M."/>
            <person name="Gabaldon T."/>
            <person name="Kempken F."/>
            <person name="Kumar A."/>
            <person name="Marcet-Houben M."/>
            <person name="Poggeler S."/>
            <person name="Stajich J.E."/>
            <person name="Nowrousian M."/>
        </authorList>
    </citation>
    <scope>NUCLEOTIDE SEQUENCE [LARGE SCALE GENOMIC DNA]</scope>
    <source>
        <strain evidence="3">CBS 100304</strain>
        <tissue evidence="2">Vegetative mycelium</tissue>
    </source>
</reference>
<dbReference type="EMBL" id="HF935393">
    <property type="protein sequence ID" value="CCX29913.1"/>
    <property type="molecule type" value="Genomic_DNA"/>
</dbReference>
<dbReference type="Proteomes" id="UP000018144">
    <property type="component" value="Unassembled WGS sequence"/>
</dbReference>
<name>U4LDI3_PYROM</name>
<gene>
    <name evidence="2" type="ORF">PCON_07710</name>
</gene>
<accession>U4LDI3</accession>
<dbReference type="AlphaFoldDB" id="U4LDI3"/>
<protein>
    <submittedName>
        <fullName evidence="2">Uncharacterized protein</fullName>
    </submittedName>
</protein>
<keyword evidence="3" id="KW-1185">Reference proteome</keyword>
<feature type="coiled-coil region" evidence="1">
    <location>
        <begin position="112"/>
        <end position="146"/>
    </location>
</feature>
<proteinExistence type="predicted"/>
<sequence>MDQSIELSESQLGHYVDYLLACFEDVDGVVKLDNPDAQDTSNQIRNVPTPIDFSGLNLKIPEFTTSPSAHNSTNNSDTTTIVENVQGKIDQIMNGLLTGDELLLLLDVRSHIHALEHLIHVERKRIEELQAESFQLKCQVDSYQKLFAIAMEDMDMINYQPVPAESYEMK</sequence>
<evidence type="ECO:0000313" key="2">
    <source>
        <dbReference type="EMBL" id="CCX29913.1"/>
    </source>
</evidence>
<keyword evidence="1" id="KW-0175">Coiled coil</keyword>
<organism evidence="2 3">
    <name type="scientific">Pyronema omphalodes (strain CBS 100304)</name>
    <name type="common">Pyronema confluens</name>
    <dbReference type="NCBI Taxonomy" id="1076935"/>
    <lineage>
        <taxon>Eukaryota</taxon>
        <taxon>Fungi</taxon>
        <taxon>Dikarya</taxon>
        <taxon>Ascomycota</taxon>
        <taxon>Pezizomycotina</taxon>
        <taxon>Pezizomycetes</taxon>
        <taxon>Pezizales</taxon>
        <taxon>Pyronemataceae</taxon>
        <taxon>Pyronema</taxon>
    </lineage>
</organism>
<evidence type="ECO:0000256" key="1">
    <source>
        <dbReference type="SAM" id="Coils"/>
    </source>
</evidence>